<reference evidence="6" key="1">
    <citation type="submission" date="2021-12" db="EMBL/GenBank/DDBJ databases">
        <authorList>
            <person name="King R."/>
        </authorList>
    </citation>
    <scope>NUCLEOTIDE SEQUENCE</scope>
</reference>
<evidence type="ECO:0000256" key="4">
    <source>
        <dbReference type="PROSITE-ProRule" id="PRU00339"/>
    </source>
</evidence>
<name>A0A9P0AAD3_BEMTA</name>
<dbReference type="Proteomes" id="UP001152759">
    <property type="component" value="Chromosome 3"/>
</dbReference>
<accession>A0A9P0AAD3</accession>
<dbReference type="EMBL" id="OU963864">
    <property type="protein sequence ID" value="CAH0386434.1"/>
    <property type="molecule type" value="Genomic_DNA"/>
</dbReference>
<evidence type="ECO:0000256" key="1">
    <source>
        <dbReference type="ARBA" id="ARBA00022737"/>
    </source>
</evidence>
<evidence type="ECO:0000256" key="5">
    <source>
        <dbReference type="SAM" id="Coils"/>
    </source>
</evidence>
<dbReference type="KEGG" id="btab:109035084"/>
<dbReference type="PANTHER" id="PTHR16193">
    <property type="entry name" value="TETRATRICOPEPTIDE REPEAT PROTEIN 27"/>
    <property type="match status" value="1"/>
</dbReference>
<evidence type="ECO:0000313" key="7">
    <source>
        <dbReference type="Proteomes" id="UP001152759"/>
    </source>
</evidence>
<dbReference type="InterPro" id="IPR019734">
    <property type="entry name" value="TPR_rpt"/>
</dbReference>
<dbReference type="InterPro" id="IPR011990">
    <property type="entry name" value="TPR-like_helical_dom_sf"/>
</dbReference>
<protein>
    <recommendedName>
        <fullName evidence="8">Tetratricopeptide repeat protein 27</fullName>
    </recommendedName>
</protein>
<feature type="coiled-coil region" evidence="5">
    <location>
        <begin position="828"/>
        <end position="855"/>
    </location>
</feature>
<sequence>MDTSFSATKFNAEDFNIIEFCHATRLQSKPEVPSVGESGANDSIPSLTEFLRKGEYFEVFHSNASKNLLNSLQAAIISSEHSDDVDLIFLTACNSESVNRCLNTLTSFSDYLCLPVAFLRLFVQANWTGPPVDSNQINGVTEWVRALFAKWNNDSSDKLRIFLTIDGESICQNAKHLELLVAAQFLFKLNKFYSPFQEWWYLRSIMLQQRILEERSEKLHNILLAATKSLEPQIKDLSPVAHRMFILELCQYYLNLYAEIGVAKTYLQTVENDFNMNVQLRGALGKRTKFQENDVAQLFLQITTKDEETSPNLFENEDVTSRHLPKDINLNDDVRLDEINFLDDSVKRFPKLSPLQQAVLLCHFNYMKKSQPKDDLENEELSPYLFSVLAQPQCWGLQTVALIYRSQLERGQPKALERSLTQLESLVSNVSSCEPNVSERLDMFFYIYLPQAWEVEAILAELFITIGAVQSALDIYLRIEFWEQIVACYNHLNLRHKAAEVIQNELKKKETPKLYCLLGDATDDPDCYQKAWDLSNHKSARAQRHWGMYHYNRKQYQECIPFFEKSLSLNSLQPELIYRLGYAALTCEKWELCASTYRRYCVLQPDCFEAWNNLAKAYVKRGEKHRALNALQEAIKCNYENWRVWDNLLAVSTDCADFETVLLSYHRLLDLRGRHTDVEVLECVVKAITQNLSDADGKPCKVHLKAALKLFGRLTSQIHNNAKLWQLYAELTACSPEPSQETFDKVSQYFQRAHKAAIQDFNWFKNVSTCKEVLSVCVSLARSYKDCCNKCTEPRYLRNILSSAKLSINSVLSKIKQEHTDLISGKIVEELSADFNDLQQELNYFENELNNIKNQLNSS</sequence>
<keyword evidence="2 4" id="KW-0802">TPR repeat</keyword>
<keyword evidence="1" id="KW-0677">Repeat</keyword>
<organism evidence="6 7">
    <name type="scientific">Bemisia tabaci</name>
    <name type="common">Sweetpotato whitefly</name>
    <name type="synonym">Aleurodes tabaci</name>
    <dbReference type="NCBI Taxonomy" id="7038"/>
    <lineage>
        <taxon>Eukaryota</taxon>
        <taxon>Metazoa</taxon>
        <taxon>Ecdysozoa</taxon>
        <taxon>Arthropoda</taxon>
        <taxon>Hexapoda</taxon>
        <taxon>Insecta</taxon>
        <taxon>Pterygota</taxon>
        <taxon>Neoptera</taxon>
        <taxon>Paraneoptera</taxon>
        <taxon>Hemiptera</taxon>
        <taxon>Sternorrhyncha</taxon>
        <taxon>Aleyrodoidea</taxon>
        <taxon>Aleyrodidae</taxon>
        <taxon>Aleyrodinae</taxon>
        <taxon>Bemisia</taxon>
    </lineage>
</organism>
<dbReference type="Gene3D" id="1.25.40.10">
    <property type="entry name" value="Tetratricopeptide repeat domain"/>
    <property type="match status" value="1"/>
</dbReference>
<proteinExistence type="inferred from homology"/>
<keyword evidence="7" id="KW-1185">Reference proteome</keyword>
<feature type="repeat" description="TPR" evidence="4">
    <location>
        <begin position="608"/>
        <end position="641"/>
    </location>
</feature>
<gene>
    <name evidence="6" type="ORF">BEMITA_LOCUS5557</name>
</gene>
<evidence type="ECO:0000256" key="2">
    <source>
        <dbReference type="ARBA" id="ARBA00022803"/>
    </source>
</evidence>
<keyword evidence="5" id="KW-0175">Coiled coil</keyword>
<evidence type="ECO:0008006" key="8">
    <source>
        <dbReference type="Google" id="ProtNLM"/>
    </source>
</evidence>
<evidence type="ECO:0000313" key="6">
    <source>
        <dbReference type="EMBL" id="CAH0386434.1"/>
    </source>
</evidence>
<dbReference type="SUPFAM" id="SSF48452">
    <property type="entry name" value="TPR-like"/>
    <property type="match status" value="1"/>
</dbReference>
<comment type="similarity">
    <text evidence="3">Belongs to the TTC27 family.</text>
</comment>
<dbReference type="InterPro" id="IPR044244">
    <property type="entry name" value="TTC27/Emw1"/>
</dbReference>
<dbReference type="SMART" id="SM00028">
    <property type="entry name" value="TPR"/>
    <property type="match status" value="3"/>
</dbReference>
<dbReference type="PANTHER" id="PTHR16193:SF0">
    <property type="entry name" value="TETRATRICOPEPTIDE REPEAT PROTEIN 27"/>
    <property type="match status" value="1"/>
</dbReference>
<evidence type="ECO:0000256" key="3">
    <source>
        <dbReference type="ARBA" id="ARBA00024020"/>
    </source>
</evidence>
<dbReference type="AlphaFoldDB" id="A0A9P0AAD3"/>
<dbReference type="PROSITE" id="PS50005">
    <property type="entry name" value="TPR"/>
    <property type="match status" value="1"/>
</dbReference>